<dbReference type="InterPro" id="IPR056450">
    <property type="entry name" value="UBA_RAD5A"/>
</dbReference>
<dbReference type="SUPFAM" id="SSF57850">
    <property type="entry name" value="RING/U-box"/>
    <property type="match status" value="1"/>
</dbReference>
<dbReference type="InterPro" id="IPR027417">
    <property type="entry name" value="P-loop_NTPase"/>
</dbReference>
<organism evidence="19 20">
    <name type="scientific">Papaver atlanticum</name>
    <dbReference type="NCBI Taxonomy" id="357466"/>
    <lineage>
        <taxon>Eukaryota</taxon>
        <taxon>Viridiplantae</taxon>
        <taxon>Streptophyta</taxon>
        <taxon>Embryophyta</taxon>
        <taxon>Tracheophyta</taxon>
        <taxon>Spermatophyta</taxon>
        <taxon>Magnoliopsida</taxon>
        <taxon>Ranunculales</taxon>
        <taxon>Papaveraceae</taxon>
        <taxon>Papaveroideae</taxon>
        <taxon>Papaver</taxon>
    </lineage>
</organism>
<evidence type="ECO:0000256" key="1">
    <source>
        <dbReference type="ARBA" id="ARBA00004123"/>
    </source>
</evidence>
<keyword evidence="11" id="KW-0156">Chromatin regulator</keyword>
<dbReference type="Proteomes" id="UP001202328">
    <property type="component" value="Unassembled WGS sequence"/>
</dbReference>
<evidence type="ECO:0000259" key="17">
    <source>
        <dbReference type="PROSITE" id="PS51192"/>
    </source>
</evidence>
<feature type="domain" description="RING-type" evidence="16">
    <location>
        <begin position="887"/>
        <end position="927"/>
    </location>
</feature>
<dbReference type="GO" id="GO:0016818">
    <property type="term" value="F:hydrolase activity, acting on acid anhydrides, in phosphorus-containing anhydrides"/>
    <property type="evidence" value="ECO:0007669"/>
    <property type="project" value="InterPro"/>
</dbReference>
<name>A0AAD4TJB9_9MAGN</name>
<evidence type="ECO:0000256" key="12">
    <source>
        <dbReference type="ARBA" id="ARBA00023204"/>
    </source>
</evidence>
<feature type="region of interest" description="Disordered" evidence="15">
    <location>
        <begin position="194"/>
        <end position="230"/>
    </location>
</feature>
<dbReference type="InterPro" id="IPR038718">
    <property type="entry name" value="SNF2-like_sf"/>
</dbReference>
<reference evidence="19" key="1">
    <citation type="submission" date="2022-04" db="EMBL/GenBank/DDBJ databases">
        <title>A functionally conserved STORR gene fusion in Papaver species that diverged 16.8 million years ago.</title>
        <authorList>
            <person name="Catania T."/>
        </authorList>
    </citation>
    <scope>NUCLEOTIDE SEQUENCE</scope>
    <source>
        <strain evidence="19">S-188037</strain>
    </source>
</reference>
<keyword evidence="8" id="KW-0347">Helicase</keyword>
<dbReference type="CDD" id="cd18008">
    <property type="entry name" value="DEXDc_SHPRH-like"/>
    <property type="match status" value="1"/>
</dbReference>
<dbReference type="InterPro" id="IPR017907">
    <property type="entry name" value="Znf_RING_CS"/>
</dbReference>
<feature type="domain" description="Helicase ATP-binding" evidence="17">
    <location>
        <begin position="519"/>
        <end position="716"/>
    </location>
</feature>
<dbReference type="Pfam" id="PF00176">
    <property type="entry name" value="SNF2-rel_dom"/>
    <property type="match status" value="1"/>
</dbReference>
<keyword evidence="5" id="KW-0227">DNA damage</keyword>
<keyword evidence="12" id="KW-0234">DNA repair</keyword>
<dbReference type="PROSITE" id="PS51192">
    <property type="entry name" value="HELICASE_ATP_BIND_1"/>
    <property type="match status" value="1"/>
</dbReference>
<evidence type="ECO:0000256" key="3">
    <source>
        <dbReference type="ARBA" id="ARBA00022723"/>
    </source>
</evidence>
<gene>
    <name evidence="19" type="ORF">MKW98_016816</name>
</gene>
<dbReference type="CDD" id="cd18793">
    <property type="entry name" value="SF2_C_SNF"/>
    <property type="match status" value="1"/>
</dbReference>
<dbReference type="PROSITE" id="PS51194">
    <property type="entry name" value="HELICASE_CTER"/>
    <property type="match status" value="1"/>
</dbReference>
<dbReference type="AlphaFoldDB" id="A0AAD4TJB9"/>
<evidence type="ECO:0000256" key="6">
    <source>
        <dbReference type="ARBA" id="ARBA00022771"/>
    </source>
</evidence>
<dbReference type="InterPro" id="IPR014001">
    <property type="entry name" value="Helicase_ATP-bd"/>
</dbReference>
<dbReference type="GO" id="GO:0008094">
    <property type="term" value="F:ATP-dependent activity, acting on DNA"/>
    <property type="evidence" value="ECO:0007669"/>
    <property type="project" value="TreeGrafter"/>
</dbReference>
<evidence type="ECO:0000256" key="14">
    <source>
        <dbReference type="PROSITE-ProRule" id="PRU00175"/>
    </source>
</evidence>
<evidence type="ECO:0000313" key="19">
    <source>
        <dbReference type="EMBL" id="KAI3960092.1"/>
    </source>
</evidence>
<evidence type="ECO:0000256" key="2">
    <source>
        <dbReference type="ARBA" id="ARBA00008438"/>
    </source>
</evidence>
<dbReference type="PROSITE" id="PS00518">
    <property type="entry name" value="ZF_RING_1"/>
    <property type="match status" value="1"/>
</dbReference>
<dbReference type="Pfam" id="PF24559">
    <property type="entry name" value="UBA_RAD5A"/>
    <property type="match status" value="1"/>
</dbReference>
<evidence type="ECO:0000256" key="13">
    <source>
        <dbReference type="ARBA" id="ARBA00023242"/>
    </source>
</evidence>
<feature type="domain" description="Helicase C-terminal" evidence="18">
    <location>
        <begin position="960"/>
        <end position="1124"/>
    </location>
</feature>
<dbReference type="Pfam" id="PF13920">
    <property type="entry name" value="zf-C3HC4_3"/>
    <property type="match status" value="1"/>
</dbReference>
<dbReference type="SMART" id="SM00487">
    <property type="entry name" value="DEXDc"/>
    <property type="match status" value="1"/>
</dbReference>
<keyword evidence="7" id="KW-0378">Hydrolase</keyword>
<keyword evidence="6 14" id="KW-0863">Zinc-finger</keyword>
<dbReference type="PANTHER" id="PTHR45626:SF22">
    <property type="entry name" value="DNA REPAIR PROTEIN RAD5"/>
    <property type="match status" value="1"/>
</dbReference>
<dbReference type="GO" id="GO:0005634">
    <property type="term" value="C:nucleus"/>
    <property type="evidence" value="ECO:0007669"/>
    <property type="project" value="UniProtKB-SubCell"/>
</dbReference>
<evidence type="ECO:0000256" key="10">
    <source>
        <dbReference type="ARBA" id="ARBA00022840"/>
    </source>
</evidence>
<protein>
    <submittedName>
        <fullName evidence="19">Uncharacterized protein</fullName>
    </submittedName>
</protein>
<keyword evidence="13" id="KW-0539">Nucleus</keyword>
<dbReference type="PANTHER" id="PTHR45626">
    <property type="entry name" value="TRANSCRIPTION TERMINATION FACTOR 2-RELATED"/>
    <property type="match status" value="1"/>
</dbReference>
<dbReference type="InterPro" id="IPR000330">
    <property type="entry name" value="SNF2_N"/>
</dbReference>
<dbReference type="Gene3D" id="3.30.40.10">
    <property type="entry name" value="Zinc/RING finger domain, C3HC4 (zinc finger)"/>
    <property type="match status" value="1"/>
</dbReference>
<feature type="compositionally biased region" description="Basic and acidic residues" evidence="15">
    <location>
        <begin position="560"/>
        <end position="569"/>
    </location>
</feature>
<accession>A0AAD4TJB9</accession>
<dbReference type="SUPFAM" id="SSF52540">
    <property type="entry name" value="P-loop containing nucleoside triphosphate hydrolases"/>
    <property type="match status" value="2"/>
</dbReference>
<dbReference type="GO" id="GO:0008270">
    <property type="term" value="F:zinc ion binding"/>
    <property type="evidence" value="ECO:0007669"/>
    <property type="project" value="UniProtKB-KW"/>
</dbReference>
<dbReference type="GO" id="GO:0004386">
    <property type="term" value="F:helicase activity"/>
    <property type="evidence" value="ECO:0007669"/>
    <property type="project" value="UniProtKB-KW"/>
</dbReference>
<evidence type="ECO:0000313" key="20">
    <source>
        <dbReference type="Proteomes" id="UP001202328"/>
    </source>
</evidence>
<dbReference type="EMBL" id="JAJJMB010000948">
    <property type="protein sequence ID" value="KAI3960092.1"/>
    <property type="molecule type" value="Genomic_DNA"/>
</dbReference>
<evidence type="ECO:0000256" key="7">
    <source>
        <dbReference type="ARBA" id="ARBA00022801"/>
    </source>
</evidence>
<comment type="caution">
    <text evidence="19">The sequence shown here is derived from an EMBL/GenBank/DDBJ whole genome shotgun (WGS) entry which is preliminary data.</text>
</comment>
<evidence type="ECO:0000256" key="9">
    <source>
        <dbReference type="ARBA" id="ARBA00022833"/>
    </source>
</evidence>
<comment type="similarity">
    <text evidence="2">Belongs to the SNF2/RAD54 helicase family. RAD16 subfamily.</text>
</comment>
<dbReference type="GO" id="GO:0005524">
    <property type="term" value="F:ATP binding"/>
    <property type="evidence" value="ECO:0007669"/>
    <property type="project" value="UniProtKB-KW"/>
</dbReference>
<proteinExistence type="inferred from homology"/>
<evidence type="ECO:0000259" key="18">
    <source>
        <dbReference type="PROSITE" id="PS51194"/>
    </source>
</evidence>
<keyword evidence="4" id="KW-0547">Nucleotide-binding</keyword>
<evidence type="ECO:0000256" key="8">
    <source>
        <dbReference type="ARBA" id="ARBA00022806"/>
    </source>
</evidence>
<dbReference type="InterPro" id="IPR001650">
    <property type="entry name" value="Helicase_C-like"/>
</dbReference>
<evidence type="ECO:0000256" key="5">
    <source>
        <dbReference type="ARBA" id="ARBA00022763"/>
    </source>
</evidence>
<dbReference type="SMART" id="SM00490">
    <property type="entry name" value="HELICc"/>
    <property type="match status" value="1"/>
</dbReference>
<dbReference type="InterPro" id="IPR049730">
    <property type="entry name" value="SNF2/RAD54-like_C"/>
</dbReference>
<evidence type="ECO:0000256" key="4">
    <source>
        <dbReference type="ARBA" id="ARBA00022741"/>
    </source>
</evidence>
<dbReference type="PROSITE" id="PS50089">
    <property type="entry name" value="ZF_RING_2"/>
    <property type="match status" value="1"/>
</dbReference>
<dbReference type="InterPro" id="IPR013083">
    <property type="entry name" value="Znf_RING/FYVE/PHD"/>
</dbReference>
<dbReference type="GO" id="GO:0006325">
    <property type="term" value="P:chromatin organization"/>
    <property type="evidence" value="ECO:0007669"/>
    <property type="project" value="UniProtKB-KW"/>
</dbReference>
<keyword evidence="3" id="KW-0479">Metal-binding</keyword>
<dbReference type="Pfam" id="PF08797">
    <property type="entry name" value="HIRAN"/>
    <property type="match status" value="1"/>
</dbReference>
<dbReference type="GO" id="GO:0003676">
    <property type="term" value="F:nucleic acid binding"/>
    <property type="evidence" value="ECO:0007669"/>
    <property type="project" value="InterPro"/>
</dbReference>
<feature type="region of interest" description="Disordered" evidence="15">
    <location>
        <begin position="555"/>
        <end position="582"/>
    </location>
</feature>
<dbReference type="FunFam" id="3.40.50.10810:FF:000089">
    <property type="entry name" value="DNA repair protein RAD5B"/>
    <property type="match status" value="1"/>
</dbReference>
<comment type="subcellular location">
    <subcellularLocation>
        <location evidence="1">Nucleus</location>
    </subcellularLocation>
</comment>
<dbReference type="InterPro" id="IPR050628">
    <property type="entry name" value="SNF2_RAD54_helicase_TF"/>
</dbReference>
<dbReference type="SMART" id="SM00184">
    <property type="entry name" value="RING"/>
    <property type="match status" value="1"/>
</dbReference>
<feature type="region of interest" description="Disordered" evidence="15">
    <location>
        <begin position="393"/>
        <end position="433"/>
    </location>
</feature>
<dbReference type="Gene3D" id="3.40.50.10810">
    <property type="entry name" value="Tandem AAA-ATPase domain"/>
    <property type="match status" value="1"/>
</dbReference>
<evidence type="ECO:0000259" key="16">
    <source>
        <dbReference type="PROSITE" id="PS50089"/>
    </source>
</evidence>
<keyword evidence="10" id="KW-0067">ATP-binding</keyword>
<keyword evidence="20" id="KW-1185">Reference proteome</keyword>
<sequence>METMKIVEPEEENIKQIKSVLGDISKPAILRALMLADNDIDEAIKILQYRQGGSVTPLATVKKTVTSTGSRVSAVVKQEISDTPEEETDLTNDLKKPKVEESVCHDKQIVLVKEEKKELEPEMMNQDLALILPKVKEEPEMSSMDIDKEKESVKEEKTDLGFNQCTDLVPVTATEQPPKYAVTDDYDVICIDSEEDNKPRSSTSEQRPPMTKQAKKPVSKTVEKKEDIDDGEFPEEEDWLLVGRSTVAGLSTCKRKKLAFNEIVYFNYPSNFKTKIVRFSTKRSGEIGRLPLEWTKCVIPLVNSTRVKLCGRSVVAAPQTELRLMQEIHLYVSFYIHRSVFVEGDKTSWNLTSPSHVESVFHPLPTLFQLLRIKAFKKAEFTPEELDSRKRSLNLHGESVGALPPPVPIAKKTRGSQSQPVPEKANDEQTFSESTLNNLVGAADVYNLEEMEPPSTLKCVLHSYQKEALCWMSKSEEGIDVEKAAKTLHPCWEVYRITDKRASEVYVNVFSGEATTQFPSATQATRGGILADAMGLGKTVMTIALIHARRGRGTPYSQEIVKHDPDQVSRRSRSSQATSSAPNVKGGTLIVCPMALLGQWKDELETHSQPGTLGLYVQYGVDRTTHPNALAQHDVVLTTYGVLAAACKSNAGDSIFHQVDWYRVVLDEAHTIKSSRTQVAQAAFSLSSYCRWCLTGTPLQNNLEDLYSLLCFLHVEPWCNWAWWYKLIQRPYENGDERGIRLVKSILMSLMLRRTKDTKDRKGRPILVLPPADIQVIECEQSDAERDFYSALFKRSKIQFDQFVAQGKILHNYASILELLLRLRQCCNHPYLVISRGDSQKYADLNKLAMRFLGMNSNAVNRGQIVPSRAYVEEVVEGIRNGENTECPICLESADDPVLTPCAHRLCRECLFTSWGTSAGGSCPICRQKITKDELITCPSDNPFRVDIDNNWRDSCKVSKLLECLENIQNSGSGEKSIIFSQWTSFFDLLEIPLNNNGIQFLRFDGKLSQKNREKVLKEFNETKKKTVLLMSLKAGGVGLNLTAASNVFLMDPWWNPAVEEQAIMRIHRIGQKRTVCVRRFIVTDTVEERLQQVQARKQRMIAGALTDEEVRSARIEELKMLFR</sequence>
<dbReference type="GO" id="GO:0006281">
    <property type="term" value="P:DNA repair"/>
    <property type="evidence" value="ECO:0007669"/>
    <property type="project" value="UniProtKB-KW"/>
</dbReference>
<dbReference type="Pfam" id="PF00271">
    <property type="entry name" value="Helicase_C"/>
    <property type="match status" value="1"/>
</dbReference>
<dbReference type="Gene3D" id="3.40.50.300">
    <property type="entry name" value="P-loop containing nucleotide triphosphate hydrolases"/>
    <property type="match status" value="1"/>
</dbReference>
<keyword evidence="9" id="KW-0862">Zinc</keyword>
<dbReference type="InterPro" id="IPR014905">
    <property type="entry name" value="HIRAN"/>
</dbReference>
<evidence type="ECO:0000256" key="11">
    <source>
        <dbReference type="ARBA" id="ARBA00022853"/>
    </source>
</evidence>
<dbReference type="InterPro" id="IPR001841">
    <property type="entry name" value="Znf_RING"/>
</dbReference>
<evidence type="ECO:0000256" key="15">
    <source>
        <dbReference type="SAM" id="MobiDB-lite"/>
    </source>
</evidence>